<dbReference type="InterPro" id="IPR022634">
    <property type="entry name" value="DNA_polIII_beta_N"/>
</dbReference>
<reference evidence="13 14" key="1">
    <citation type="journal article" date="2016" name="Nat. Commun.">
        <title>Thousands of microbial genomes shed light on interconnected biogeochemical processes in an aquifer system.</title>
        <authorList>
            <person name="Anantharaman K."/>
            <person name="Brown C.T."/>
            <person name="Hug L.A."/>
            <person name="Sharon I."/>
            <person name="Castelle C.J."/>
            <person name="Probst A.J."/>
            <person name="Thomas B.C."/>
            <person name="Singh A."/>
            <person name="Wilkins M.J."/>
            <person name="Karaoz U."/>
            <person name="Brodie E.L."/>
            <person name="Williams K.H."/>
            <person name="Hubbard S.S."/>
            <person name="Banfield J.F."/>
        </authorList>
    </citation>
    <scope>NUCLEOTIDE SEQUENCE [LARGE SCALE GENOMIC DNA]</scope>
</reference>
<gene>
    <name evidence="13" type="ORF">A3B31_01570</name>
</gene>
<dbReference type="GO" id="GO:0003887">
    <property type="term" value="F:DNA-directed DNA polymerase activity"/>
    <property type="evidence" value="ECO:0007669"/>
    <property type="project" value="UniProtKB-UniRule"/>
</dbReference>
<accession>A0A1G2BQZ4</accession>
<dbReference type="GO" id="GO:0008408">
    <property type="term" value="F:3'-5' exonuclease activity"/>
    <property type="evidence" value="ECO:0007669"/>
    <property type="project" value="InterPro"/>
</dbReference>
<organism evidence="13 14">
    <name type="scientific">Candidatus Komeilibacteria bacterium RIFCSPLOWO2_01_FULL_53_11</name>
    <dbReference type="NCBI Taxonomy" id="1798552"/>
    <lineage>
        <taxon>Bacteria</taxon>
        <taxon>Candidatus Komeiliibacteriota</taxon>
    </lineage>
</organism>
<evidence type="ECO:0000256" key="6">
    <source>
        <dbReference type="ARBA" id="ARBA00022705"/>
    </source>
</evidence>
<evidence type="ECO:0000256" key="8">
    <source>
        <dbReference type="ARBA" id="ARBA00023125"/>
    </source>
</evidence>
<dbReference type="Pfam" id="PF02768">
    <property type="entry name" value="DNA_pol3_beta_3"/>
    <property type="match status" value="1"/>
</dbReference>
<dbReference type="EMBL" id="MHKN01000051">
    <property type="protein sequence ID" value="OGY90989.1"/>
    <property type="molecule type" value="Genomic_DNA"/>
</dbReference>
<evidence type="ECO:0000256" key="9">
    <source>
        <dbReference type="PIRNR" id="PIRNR000804"/>
    </source>
</evidence>
<keyword evidence="4 9" id="KW-0808">Transferase</keyword>
<keyword evidence="3 9" id="KW-0963">Cytoplasm</keyword>
<comment type="function">
    <text evidence="9">Confers DNA tethering and processivity to DNA polymerases and other proteins. Acts as a clamp, forming a ring around DNA (a reaction catalyzed by the clamp-loading complex) which diffuses in an ATP-independent manner freely and bidirectionally along dsDNA. Initially characterized for its ability to contact the catalytic subunit of DNA polymerase III (Pol III), a complex, multichain enzyme responsible for most of the replicative synthesis in bacteria; Pol III exhibits 3'-5' exonuclease proofreading activity. The beta chain is required for initiation of replication as well as for processivity of DNA replication.</text>
</comment>
<evidence type="ECO:0000313" key="14">
    <source>
        <dbReference type="Proteomes" id="UP000177349"/>
    </source>
</evidence>
<evidence type="ECO:0000256" key="1">
    <source>
        <dbReference type="ARBA" id="ARBA00004496"/>
    </source>
</evidence>
<evidence type="ECO:0000256" key="3">
    <source>
        <dbReference type="ARBA" id="ARBA00022490"/>
    </source>
</evidence>
<dbReference type="SMART" id="SM00480">
    <property type="entry name" value="POL3Bc"/>
    <property type="match status" value="1"/>
</dbReference>
<dbReference type="GO" id="GO:0009360">
    <property type="term" value="C:DNA polymerase III complex"/>
    <property type="evidence" value="ECO:0007669"/>
    <property type="project" value="InterPro"/>
</dbReference>
<evidence type="ECO:0000259" key="12">
    <source>
        <dbReference type="Pfam" id="PF02768"/>
    </source>
</evidence>
<sequence>MKLVCTQENLTLGLSIVARLSDKNINLPILSNVLLRAQKDGLTLIATNLEIGIKTKVRGKIEVEGEFTANARLFADFVSTLKKENVSIELDDKNLNIKGENHQTTIRGMDPAEFPVIPEVGPSFLFSVAATHFREALSQTLFAVSADESRPELNGVFIQVGDGSCVMAATDSYRLSEKTIPVPQAKEKKSVIVPARTLQETLRVLELSDAADVQIAINDNQIQFSFGETQIVSRIITGEYPDYKQIIPTAFKNEVRFATEEMRQAIKTTSLFCKQGINDVRLSLEKRFSDIAVNAENSNLGKNVSNVRTESKNQEMDIVFNYKFLLDGLSHIVGEAACLKTNDPTSPALLVSASGDDLLYVIMPIKQ</sequence>
<dbReference type="NCBIfam" id="TIGR00663">
    <property type="entry name" value="dnan"/>
    <property type="match status" value="1"/>
</dbReference>
<dbReference type="InterPro" id="IPR046938">
    <property type="entry name" value="DNA_clamp_sf"/>
</dbReference>
<dbReference type="AlphaFoldDB" id="A0A1G2BQZ4"/>
<keyword evidence="7 9" id="KW-0239">DNA-directed DNA polymerase</keyword>
<dbReference type="Pfam" id="PF02767">
    <property type="entry name" value="DNA_pol3_beta_2"/>
    <property type="match status" value="1"/>
</dbReference>
<dbReference type="PANTHER" id="PTHR30478">
    <property type="entry name" value="DNA POLYMERASE III SUBUNIT BETA"/>
    <property type="match status" value="1"/>
</dbReference>
<evidence type="ECO:0000313" key="13">
    <source>
        <dbReference type="EMBL" id="OGY90989.1"/>
    </source>
</evidence>
<dbReference type="Gene3D" id="3.10.150.10">
    <property type="entry name" value="DNA Polymerase III, subunit A, domain 2"/>
    <property type="match status" value="1"/>
</dbReference>
<dbReference type="GO" id="GO:0006271">
    <property type="term" value="P:DNA strand elongation involved in DNA replication"/>
    <property type="evidence" value="ECO:0007669"/>
    <property type="project" value="TreeGrafter"/>
</dbReference>
<protein>
    <recommendedName>
        <fullName evidence="9">Beta sliding clamp</fullName>
    </recommendedName>
</protein>
<feature type="domain" description="DNA polymerase III beta sliding clamp central" evidence="11">
    <location>
        <begin position="129"/>
        <end position="242"/>
    </location>
</feature>
<evidence type="ECO:0000256" key="5">
    <source>
        <dbReference type="ARBA" id="ARBA00022695"/>
    </source>
</evidence>
<keyword evidence="8" id="KW-0238">DNA-binding</keyword>
<keyword evidence="6 9" id="KW-0235">DNA replication</keyword>
<dbReference type="GO" id="GO:0005737">
    <property type="term" value="C:cytoplasm"/>
    <property type="evidence" value="ECO:0007669"/>
    <property type="project" value="UniProtKB-SubCell"/>
</dbReference>
<comment type="subcellular location">
    <subcellularLocation>
        <location evidence="1 9">Cytoplasm</location>
    </subcellularLocation>
</comment>
<evidence type="ECO:0000256" key="2">
    <source>
        <dbReference type="ARBA" id="ARBA00010752"/>
    </source>
</evidence>
<dbReference type="CDD" id="cd00140">
    <property type="entry name" value="beta_clamp"/>
    <property type="match status" value="1"/>
</dbReference>
<dbReference type="InterPro" id="IPR001001">
    <property type="entry name" value="DNA_polIII_beta"/>
</dbReference>
<comment type="similarity">
    <text evidence="2 9">Belongs to the beta sliding clamp family.</text>
</comment>
<evidence type="ECO:0000256" key="4">
    <source>
        <dbReference type="ARBA" id="ARBA00022679"/>
    </source>
</evidence>
<comment type="caution">
    <text evidence="13">The sequence shown here is derived from an EMBL/GenBank/DDBJ whole genome shotgun (WGS) entry which is preliminary data.</text>
</comment>
<dbReference type="PIRSF" id="PIRSF000804">
    <property type="entry name" value="DNA_pol_III_b"/>
    <property type="match status" value="1"/>
</dbReference>
<dbReference type="Pfam" id="PF00712">
    <property type="entry name" value="DNA_pol3_beta"/>
    <property type="match status" value="1"/>
</dbReference>
<dbReference type="GO" id="GO:0003677">
    <property type="term" value="F:DNA binding"/>
    <property type="evidence" value="ECO:0007669"/>
    <property type="project" value="UniProtKB-UniRule"/>
</dbReference>
<feature type="domain" description="DNA polymerase III beta sliding clamp N-terminal" evidence="10">
    <location>
        <begin position="1"/>
        <end position="118"/>
    </location>
</feature>
<feature type="domain" description="DNA polymerase III beta sliding clamp C-terminal" evidence="12">
    <location>
        <begin position="244"/>
        <end position="365"/>
    </location>
</feature>
<dbReference type="PANTHER" id="PTHR30478:SF0">
    <property type="entry name" value="BETA SLIDING CLAMP"/>
    <property type="match status" value="1"/>
</dbReference>
<dbReference type="SUPFAM" id="SSF55979">
    <property type="entry name" value="DNA clamp"/>
    <property type="match status" value="3"/>
</dbReference>
<proteinExistence type="inferred from homology"/>
<dbReference type="InterPro" id="IPR022637">
    <property type="entry name" value="DNA_polIII_beta_cen"/>
</dbReference>
<dbReference type="InterPro" id="IPR022635">
    <property type="entry name" value="DNA_polIII_beta_C"/>
</dbReference>
<dbReference type="Gene3D" id="3.70.10.10">
    <property type="match status" value="1"/>
</dbReference>
<name>A0A1G2BQZ4_9BACT</name>
<keyword evidence="5 9" id="KW-0548">Nucleotidyltransferase</keyword>
<evidence type="ECO:0000259" key="10">
    <source>
        <dbReference type="Pfam" id="PF00712"/>
    </source>
</evidence>
<evidence type="ECO:0000256" key="7">
    <source>
        <dbReference type="ARBA" id="ARBA00022932"/>
    </source>
</evidence>
<evidence type="ECO:0000259" key="11">
    <source>
        <dbReference type="Pfam" id="PF02767"/>
    </source>
</evidence>
<comment type="subunit">
    <text evidence="9">Forms a ring-shaped head-to-tail homodimer around DNA.</text>
</comment>
<dbReference type="Proteomes" id="UP000177349">
    <property type="component" value="Unassembled WGS sequence"/>
</dbReference>